<feature type="domain" description="Flagellar basal body rod protein N-terminal" evidence="6">
    <location>
        <begin position="6"/>
        <end position="33"/>
    </location>
</feature>
<dbReference type="PANTHER" id="PTHR30435:SF1">
    <property type="entry name" value="FLAGELLAR HOOK PROTEIN FLGE"/>
    <property type="match status" value="1"/>
</dbReference>
<dbReference type="AlphaFoldDB" id="A0A6B3SQ87"/>
<evidence type="ECO:0000256" key="1">
    <source>
        <dbReference type="ARBA" id="ARBA00004117"/>
    </source>
</evidence>
<dbReference type="GO" id="GO:0009424">
    <property type="term" value="C:bacterial-type flagellum hook"/>
    <property type="evidence" value="ECO:0007669"/>
    <property type="project" value="TreeGrafter"/>
</dbReference>
<dbReference type="NCBIfam" id="TIGR03506">
    <property type="entry name" value="FlgEFG_subfam"/>
    <property type="match status" value="1"/>
</dbReference>
<keyword evidence="10" id="KW-0969">Cilium</keyword>
<evidence type="ECO:0000259" key="9">
    <source>
        <dbReference type="Pfam" id="PF22692"/>
    </source>
</evidence>
<evidence type="ECO:0000313" key="11">
    <source>
        <dbReference type="Proteomes" id="UP000482155"/>
    </source>
</evidence>
<comment type="caution">
    <text evidence="10">The sequence shown here is derived from an EMBL/GenBank/DDBJ whole genome shotgun (WGS) entry which is preliminary data.</text>
</comment>
<dbReference type="GO" id="GO:0005829">
    <property type="term" value="C:cytosol"/>
    <property type="evidence" value="ECO:0007669"/>
    <property type="project" value="TreeGrafter"/>
</dbReference>
<keyword evidence="10" id="KW-0282">Flagellum</keyword>
<evidence type="ECO:0000256" key="4">
    <source>
        <dbReference type="ARBA" id="ARBA00023143"/>
    </source>
</evidence>
<dbReference type="InterPro" id="IPR001444">
    <property type="entry name" value="Flag_bb_rod_N"/>
</dbReference>
<comment type="function">
    <text evidence="5">A flexible structure which links the flagellar filament to the drive apparatus in the basal body.</text>
</comment>
<dbReference type="Pfam" id="PF06429">
    <property type="entry name" value="Flg_bbr_C"/>
    <property type="match status" value="1"/>
</dbReference>
<dbReference type="RefSeq" id="WP_163965383.1">
    <property type="nucleotide sequence ID" value="NZ_JAAIVB010000054.1"/>
</dbReference>
<evidence type="ECO:0000259" key="7">
    <source>
        <dbReference type="Pfam" id="PF06429"/>
    </source>
</evidence>
<sequence>MSFQQGLSGLNGASKTLETIGNNLANSNTAGFKSSQVQFADMYANSLSGSGAASVGIGTQVSRIAQQFTQGNINASTNPLDMAINGNGFFGVQMPDGSQAFSRNGQFQLDQSGFVVTATGQKLMGYVKSASGSEQIQPLVIDMTKGYDPKATVGVSMALNLDSRNTVPTTTFDPANPTAGGFNSTSSCTVYDSKGVPHVVQAYFVKAADGWDVYAQSDVVIPPATAPDAAQLLTTSTARSLTFDQGGKLTTTMSPAPTLTFQLDPASGATGADAADAGLNQMTVKLDFTNTTEYGAPFSVNGLAQNGGYSAGRLSGFSIGSDGTVLGRYTNGQTQSLGQVALYGFRNVNGLQPVGNNTWVPTSPSDAGAANKPGTGGLGVIQSASIEESNVDMTAELVNMITAQRVYQANAQTIKTQDQVLQTLVNLR</sequence>
<comment type="subcellular location">
    <subcellularLocation>
        <location evidence="1 5">Bacterial flagellum basal body</location>
    </subcellularLocation>
</comment>
<feature type="domain" description="Flagellar hook protein FlgE D2" evidence="8">
    <location>
        <begin position="160"/>
        <end position="307"/>
    </location>
</feature>
<gene>
    <name evidence="10" type="ORF">G3574_16445</name>
</gene>
<keyword evidence="10" id="KW-0966">Cell projection</keyword>
<dbReference type="SUPFAM" id="SSF117143">
    <property type="entry name" value="Flagellar hook protein flgE"/>
    <property type="match status" value="1"/>
</dbReference>
<dbReference type="InterPro" id="IPR020013">
    <property type="entry name" value="Flagellar_FlgE/F/G"/>
</dbReference>
<evidence type="ECO:0000256" key="5">
    <source>
        <dbReference type="RuleBase" id="RU362116"/>
    </source>
</evidence>
<dbReference type="InterPro" id="IPR019776">
    <property type="entry name" value="Flagellar_basal_body_rod_CS"/>
</dbReference>
<feature type="domain" description="Flagellar basal-body/hook protein C-terminal" evidence="7">
    <location>
        <begin position="383"/>
        <end position="427"/>
    </location>
</feature>
<evidence type="ECO:0000259" key="8">
    <source>
        <dbReference type="Pfam" id="PF07559"/>
    </source>
</evidence>
<dbReference type="EMBL" id="JAAIVB010000054">
    <property type="protein sequence ID" value="NEX62678.1"/>
    <property type="molecule type" value="Genomic_DNA"/>
</dbReference>
<reference evidence="10 11" key="1">
    <citation type="submission" date="2020-02" db="EMBL/GenBank/DDBJ databases">
        <authorList>
            <person name="Kim M.K."/>
        </authorList>
    </citation>
    <scope>NUCLEOTIDE SEQUENCE [LARGE SCALE GENOMIC DNA]</scope>
    <source>
        <strain evidence="10 11">17J57-3</strain>
    </source>
</reference>
<dbReference type="Proteomes" id="UP000482155">
    <property type="component" value="Unassembled WGS sequence"/>
</dbReference>
<dbReference type="Pfam" id="PF22692">
    <property type="entry name" value="LlgE_F_G_D1"/>
    <property type="match status" value="1"/>
</dbReference>
<dbReference type="Pfam" id="PF07559">
    <property type="entry name" value="FlgE_D2"/>
    <property type="match status" value="1"/>
</dbReference>
<dbReference type="InterPro" id="IPR037925">
    <property type="entry name" value="FlgE/F/G-like"/>
</dbReference>
<evidence type="ECO:0000313" key="10">
    <source>
        <dbReference type="EMBL" id="NEX62678.1"/>
    </source>
</evidence>
<dbReference type="GO" id="GO:0071978">
    <property type="term" value="P:bacterial-type flagellum-dependent swarming motility"/>
    <property type="evidence" value="ECO:0007669"/>
    <property type="project" value="TreeGrafter"/>
</dbReference>
<dbReference type="GO" id="GO:0009425">
    <property type="term" value="C:bacterial-type flagellum basal body"/>
    <property type="evidence" value="ECO:0007669"/>
    <property type="project" value="UniProtKB-SubCell"/>
</dbReference>
<proteinExistence type="inferred from homology"/>
<keyword evidence="11" id="KW-1185">Reference proteome</keyword>
<dbReference type="PROSITE" id="PS00588">
    <property type="entry name" value="FLAGELLA_BB_ROD"/>
    <property type="match status" value="1"/>
</dbReference>
<dbReference type="InterPro" id="IPR011491">
    <property type="entry name" value="FlgE_D2"/>
</dbReference>
<dbReference type="InterPro" id="IPR037058">
    <property type="entry name" value="Falgellar_hook_FlgE_sf"/>
</dbReference>
<evidence type="ECO:0000259" key="6">
    <source>
        <dbReference type="Pfam" id="PF00460"/>
    </source>
</evidence>
<dbReference type="Gene3D" id="2.60.98.20">
    <property type="entry name" value="Flagellar hook protein FlgE"/>
    <property type="match status" value="1"/>
</dbReference>
<evidence type="ECO:0000256" key="2">
    <source>
        <dbReference type="ARBA" id="ARBA00009677"/>
    </source>
</evidence>
<dbReference type="NCBIfam" id="NF004238">
    <property type="entry name" value="PRK05682.1-1"/>
    <property type="match status" value="1"/>
</dbReference>
<protein>
    <recommendedName>
        <fullName evidence="3 5">Flagellar hook protein FlgE</fullName>
    </recommendedName>
</protein>
<accession>A0A6B3SQ87</accession>
<dbReference type="PANTHER" id="PTHR30435">
    <property type="entry name" value="FLAGELLAR PROTEIN"/>
    <property type="match status" value="1"/>
</dbReference>
<comment type="similarity">
    <text evidence="2 5">Belongs to the flagella basal body rod proteins family.</text>
</comment>
<evidence type="ECO:0000256" key="3">
    <source>
        <dbReference type="ARBA" id="ARBA00019015"/>
    </source>
</evidence>
<dbReference type="Pfam" id="PF00460">
    <property type="entry name" value="Flg_bb_rod"/>
    <property type="match status" value="1"/>
</dbReference>
<feature type="domain" description="Flagellar hook protein FlgE/F/G-like D1" evidence="9">
    <location>
        <begin position="83"/>
        <end position="128"/>
    </location>
</feature>
<name>A0A6B3SQ87_9BURK</name>
<dbReference type="InterPro" id="IPR010930">
    <property type="entry name" value="Flg_bb/hook_C_dom"/>
</dbReference>
<keyword evidence="4 5" id="KW-0975">Bacterial flagellum</keyword>
<dbReference type="InterPro" id="IPR053967">
    <property type="entry name" value="LlgE_F_G-like_D1"/>
</dbReference>
<organism evidence="10 11">
    <name type="scientific">Noviherbaspirillum galbum</name>
    <dbReference type="NCBI Taxonomy" id="2709383"/>
    <lineage>
        <taxon>Bacteria</taxon>
        <taxon>Pseudomonadati</taxon>
        <taxon>Pseudomonadota</taxon>
        <taxon>Betaproteobacteria</taxon>
        <taxon>Burkholderiales</taxon>
        <taxon>Oxalobacteraceae</taxon>
        <taxon>Noviherbaspirillum</taxon>
    </lineage>
</organism>